<evidence type="ECO:0000313" key="2">
    <source>
        <dbReference type="EMBL" id="QFZ81921.1"/>
    </source>
</evidence>
<proteinExistence type="predicted"/>
<evidence type="ECO:0000313" key="3">
    <source>
        <dbReference type="Proteomes" id="UP000326780"/>
    </source>
</evidence>
<feature type="compositionally biased region" description="Low complexity" evidence="1">
    <location>
        <begin position="110"/>
        <end position="119"/>
    </location>
</feature>
<dbReference type="Proteomes" id="UP000326780">
    <property type="component" value="Chromosome"/>
</dbReference>
<dbReference type="RefSeq" id="WP_153280846.1">
    <property type="nucleotide sequence ID" value="NZ_CP045644.1"/>
</dbReference>
<dbReference type="AlphaFoldDB" id="A0A5Q0LX45"/>
<evidence type="ECO:0000256" key="1">
    <source>
        <dbReference type="SAM" id="MobiDB-lite"/>
    </source>
</evidence>
<gene>
    <name evidence="2" type="ORF">GFK26_03670</name>
</gene>
<protein>
    <submittedName>
        <fullName evidence="2">Uncharacterized protein</fullName>
    </submittedName>
</protein>
<name>A0A5Q0LX45_VARPD</name>
<dbReference type="EMBL" id="CP045644">
    <property type="protein sequence ID" value="QFZ81921.1"/>
    <property type="molecule type" value="Genomic_DNA"/>
</dbReference>
<accession>A0A5Q0LX45</accession>
<sequence length="126" mass="13828">MVFAREERGFAANSLAKRVLSREDQNLEFDQAVSGFRLSRKGVAVKPSLSGLDDRCCQTNADLVELIVPPDHAERAAMLQLQRMACKVRVSVRVHCVRSAPNSRLRIAANPGGPNKNNGMRPAKTS</sequence>
<feature type="region of interest" description="Disordered" evidence="1">
    <location>
        <begin position="105"/>
        <end position="126"/>
    </location>
</feature>
<reference evidence="2 3" key="1">
    <citation type="submission" date="2019-10" db="EMBL/GenBank/DDBJ databases">
        <title>Complete genome sequence of Variovorax paradoxus 5C-2.</title>
        <authorList>
            <person name="Gogoleva N.E."/>
            <person name="Balkin A.S."/>
        </authorList>
    </citation>
    <scope>NUCLEOTIDE SEQUENCE [LARGE SCALE GENOMIC DNA]</scope>
    <source>
        <strain evidence="2 3">5C-2</strain>
    </source>
</reference>
<organism evidence="2 3">
    <name type="scientific">Variovorax paradoxus</name>
    <dbReference type="NCBI Taxonomy" id="34073"/>
    <lineage>
        <taxon>Bacteria</taxon>
        <taxon>Pseudomonadati</taxon>
        <taxon>Pseudomonadota</taxon>
        <taxon>Betaproteobacteria</taxon>
        <taxon>Burkholderiales</taxon>
        <taxon>Comamonadaceae</taxon>
        <taxon>Variovorax</taxon>
    </lineage>
</organism>